<keyword evidence="9" id="KW-1185">Reference proteome</keyword>
<keyword evidence="5 8" id="KW-0560">Oxidoreductase</keyword>
<accession>A0A1Z4F4X4</accession>
<dbReference type="Pfam" id="PF00067">
    <property type="entry name" value="p450"/>
    <property type="match status" value="1"/>
</dbReference>
<dbReference type="InterPro" id="IPR001128">
    <property type="entry name" value="Cyt_P450"/>
</dbReference>
<name>A0A1Z4F4X4_9MYCO</name>
<dbReference type="PANTHER" id="PTHR24286:SF24">
    <property type="entry name" value="LANOSTEROL 14-ALPHA DEMETHYLASE"/>
    <property type="match status" value="1"/>
</dbReference>
<keyword evidence="7" id="KW-0503">Monooxygenase</keyword>
<gene>
    <name evidence="8" type="primary">cyp135A1_2</name>
    <name evidence="8" type="ORF">MSTE_04970</name>
</gene>
<dbReference type="Gene3D" id="1.10.630.10">
    <property type="entry name" value="Cytochrome P450"/>
    <property type="match status" value="1"/>
</dbReference>
<organism evidence="8 9">
    <name type="scientific">[Mycobacterium] stephanolepidis</name>
    <dbReference type="NCBI Taxonomy" id="1520670"/>
    <lineage>
        <taxon>Bacteria</taxon>
        <taxon>Bacillati</taxon>
        <taxon>Actinomycetota</taxon>
        <taxon>Actinomycetes</taxon>
        <taxon>Mycobacteriales</taxon>
        <taxon>Mycobacteriaceae</taxon>
        <taxon>Mycobacteroides</taxon>
    </lineage>
</organism>
<reference evidence="9" key="1">
    <citation type="journal article" date="2017" name="Genome Announc.">
        <title>Complete Genome Sequence of Mycobacterium stephanolepidis.</title>
        <authorList>
            <person name="Fukano H."/>
            <person name="Yoshida M."/>
            <person name="Katayama Y."/>
            <person name="Omatsu T."/>
            <person name="Mizutani T."/>
            <person name="Kurata O."/>
            <person name="Wada S."/>
            <person name="Hoshino Y."/>
        </authorList>
    </citation>
    <scope>NUCLEOTIDE SEQUENCE [LARGE SCALE GENOMIC DNA]</scope>
    <source>
        <strain evidence="9">NJB0901</strain>
    </source>
</reference>
<dbReference type="EC" id="1.14.-.-" evidence="8"/>
<dbReference type="GO" id="GO:0004497">
    <property type="term" value="F:monooxygenase activity"/>
    <property type="evidence" value="ECO:0007669"/>
    <property type="project" value="UniProtKB-KW"/>
</dbReference>
<dbReference type="GO" id="GO:0016125">
    <property type="term" value="P:sterol metabolic process"/>
    <property type="evidence" value="ECO:0007669"/>
    <property type="project" value="TreeGrafter"/>
</dbReference>
<dbReference type="GO" id="GO:0020037">
    <property type="term" value="F:heme binding"/>
    <property type="evidence" value="ECO:0007669"/>
    <property type="project" value="InterPro"/>
</dbReference>
<dbReference type="AlphaFoldDB" id="A0A1Z4F4X4"/>
<sequence>MRRKYGNVFSLQVPPYADNPVVYSRPEHIKEIFAADPKILHAGEGNQILGFVMGEHSVLMTDEGAHARMRSLLMPAFNGAALRGYRAMIAAVAAEHIGQWPAGSEISALEHMNALTLDIIVRVVFGVTDPKTKAELTTRLHAIISIHPVIFAGRQFPVLKRFPPWKGSLDNQHRIDAILYREIAARRVALDLPDRRGGLLHVL</sequence>
<evidence type="ECO:0000256" key="3">
    <source>
        <dbReference type="ARBA" id="ARBA00022617"/>
    </source>
</evidence>
<evidence type="ECO:0000313" key="8">
    <source>
        <dbReference type="EMBL" id="BAY00262.1"/>
    </source>
</evidence>
<keyword evidence="6" id="KW-0408">Iron</keyword>
<dbReference type="SUPFAM" id="SSF48264">
    <property type="entry name" value="Cytochrome P450"/>
    <property type="match status" value="1"/>
</dbReference>
<proteinExistence type="inferred from homology"/>
<dbReference type="PANTHER" id="PTHR24286">
    <property type="entry name" value="CYTOCHROME P450 26"/>
    <property type="match status" value="1"/>
</dbReference>
<dbReference type="Proteomes" id="UP000217954">
    <property type="component" value="Chromosome"/>
</dbReference>
<evidence type="ECO:0000256" key="4">
    <source>
        <dbReference type="ARBA" id="ARBA00022723"/>
    </source>
</evidence>
<keyword evidence="3" id="KW-0349">Heme</keyword>
<evidence type="ECO:0000256" key="6">
    <source>
        <dbReference type="ARBA" id="ARBA00023004"/>
    </source>
</evidence>
<reference evidence="8 9" key="2">
    <citation type="journal article" date="2017" name="Int. J. Syst. Evol. Microbiol.">
        <title>Mycobacterium stephanolepidis sp. nov., a rapidly growing species related to Mycobacterium chelonae, isolated from marine teleost fish, Stephanolepis cirrhifer.</title>
        <authorList>
            <person name="Fukano H."/>
            <person name="Wada S."/>
            <person name="Kurata O."/>
            <person name="Katayama K."/>
            <person name="Fujiwara N."/>
            <person name="Hoshino Y."/>
        </authorList>
    </citation>
    <scope>NUCLEOTIDE SEQUENCE [LARGE SCALE GENOMIC DNA]</scope>
    <source>
        <strain evidence="8 9">NJB0901</strain>
    </source>
</reference>
<comment type="cofactor">
    <cofactor evidence="1">
        <name>heme</name>
        <dbReference type="ChEBI" id="CHEBI:30413"/>
    </cofactor>
</comment>
<evidence type="ECO:0000256" key="2">
    <source>
        <dbReference type="ARBA" id="ARBA00010617"/>
    </source>
</evidence>
<evidence type="ECO:0000256" key="5">
    <source>
        <dbReference type="ARBA" id="ARBA00023002"/>
    </source>
</evidence>
<dbReference type="KEGG" id="mste:MSTE_04970"/>
<evidence type="ECO:0000256" key="7">
    <source>
        <dbReference type="ARBA" id="ARBA00023033"/>
    </source>
</evidence>
<comment type="similarity">
    <text evidence="2">Belongs to the cytochrome P450 family.</text>
</comment>
<dbReference type="EMBL" id="AP018165">
    <property type="protein sequence ID" value="BAY00262.1"/>
    <property type="molecule type" value="Genomic_DNA"/>
</dbReference>
<dbReference type="GO" id="GO:0016705">
    <property type="term" value="F:oxidoreductase activity, acting on paired donors, with incorporation or reduction of molecular oxygen"/>
    <property type="evidence" value="ECO:0007669"/>
    <property type="project" value="InterPro"/>
</dbReference>
<protein>
    <submittedName>
        <fullName evidence="8">Putative cytochrome P450 135A1</fullName>
        <ecNumber evidence="8">1.14.-.-</ecNumber>
    </submittedName>
</protein>
<keyword evidence="4" id="KW-0479">Metal-binding</keyword>
<dbReference type="InterPro" id="IPR036396">
    <property type="entry name" value="Cyt_P450_sf"/>
</dbReference>
<dbReference type="GO" id="GO:0005506">
    <property type="term" value="F:iron ion binding"/>
    <property type="evidence" value="ECO:0007669"/>
    <property type="project" value="InterPro"/>
</dbReference>
<evidence type="ECO:0000256" key="1">
    <source>
        <dbReference type="ARBA" id="ARBA00001971"/>
    </source>
</evidence>
<evidence type="ECO:0000313" key="9">
    <source>
        <dbReference type="Proteomes" id="UP000217954"/>
    </source>
</evidence>